<proteinExistence type="predicted"/>
<reference evidence="2" key="1">
    <citation type="submission" date="2008-05" db="EMBL/GenBank/DDBJ databases">
        <title>Diversity of oligotrophic riverine bacteria carrying gene cassette capturing genetic devices in their genome.</title>
        <authorList>
            <person name="Kumar A."/>
            <person name="Mukherjee S."/>
            <person name="Bhowal S."/>
            <person name="Chakraborty R."/>
        </authorList>
    </citation>
    <scope>NUCLEOTIDE SEQUENCE</scope>
    <source>
        <strain evidence="2">OB 12</strain>
    </source>
</reference>
<evidence type="ECO:0000313" key="2">
    <source>
        <dbReference type="EMBL" id="CAQ53854.1"/>
    </source>
</evidence>
<feature type="compositionally biased region" description="Low complexity" evidence="1">
    <location>
        <begin position="97"/>
        <end position="119"/>
    </location>
</feature>
<dbReference type="EMBL" id="AM997272">
    <property type="protein sequence ID" value="CAQ53854.1"/>
    <property type="molecule type" value="Genomic_DNA"/>
</dbReference>
<organism evidence="2">
    <name type="scientific">bacterium AK-OB12</name>
    <dbReference type="NCBI Taxonomy" id="1136523"/>
    <lineage>
        <taxon>Bacteria</taxon>
    </lineage>
</organism>
<protein>
    <submittedName>
        <fullName evidence="2">Uncharacterized protein</fullName>
    </submittedName>
</protein>
<accession>B2RGC6</accession>
<dbReference type="AlphaFoldDB" id="B2RGC6"/>
<sequence>KFPPNICPVSQFLGPLISSLLPPWEFPNCDSSGPIPWVAFQAPGQGKQDDIVLVVPAGRLRQPGSAAGNRRPPLIRQPVPRRNEPSATWRRHSASLTRSPPTTARRAITTPTTRATNAR</sequence>
<feature type="region of interest" description="Disordered" evidence="1">
    <location>
        <begin position="60"/>
        <end position="119"/>
    </location>
</feature>
<feature type="non-terminal residue" evidence="2">
    <location>
        <position position="1"/>
    </location>
</feature>
<name>B2RGC6_UNCXX</name>
<evidence type="ECO:0000256" key="1">
    <source>
        <dbReference type="SAM" id="MobiDB-lite"/>
    </source>
</evidence>